<organism evidence="1 2">
    <name type="scientific">Dendronalium phyllosphericum CENA369</name>
    <dbReference type="NCBI Taxonomy" id="1725256"/>
    <lineage>
        <taxon>Bacteria</taxon>
        <taxon>Bacillati</taxon>
        <taxon>Cyanobacteriota</taxon>
        <taxon>Cyanophyceae</taxon>
        <taxon>Nostocales</taxon>
        <taxon>Nostocaceae</taxon>
        <taxon>Dendronalium</taxon>
        <taxon>Dendronalium phyllosphericum</taxon>
    </lineage>
</organism>
<name>A0A8J7I9W6_9NOST</name>
<evidence type="ECO:0000313" key="2">
    <source>
        <dbReference type="Proteomes" id="UP000662314"/>
    </source>
</evidence>
<accession>A0A8J7I9W6</accession>
<evidence type="ECO:0000313" key="1">
    <source>
        <dbReference type="EMBL" id="MBH8576843.1"/>
    </source>
</evidence>
<dbReference type="AlphaFoldDB" id="A0A8J7I9W6"/>
<sequence length="596" mass="68294">MIKVNLTEKIKQVFKEEQMYRKAFFLLHNYVFSGVVVATKKHTIQDADSKEGLRINRSAFTGNIVLHSNRKFITNPLHISQEILRMQKLEVAKYKTIDEFIPEFLIRLQKGEEIKINWVYPGSISVEMQKIIDVYNSYRENNPVGKGSICFSHDQISFNLLDSKSVLASVASILKNIDIQNINIQGEMTPVAIKSSIDYLLACGYTESETFAILQLVKDLLPECKDCKPRSLTDFVLSVLNEYISEDGFLRNSDKFVSKINHTAGGLGVIEWSKQILSELASGIYNFDEEQTLSETAIKKISQKFLNFMRSKFKSPRLMSENDIEDFIVNNGVAFQEYLANDNNVKVEKSINFIQVKLFSEKLSCWEFFPVIISDQIIIDGMHVGNIIRLHDQNYLSMKKMFYGTNIQDRLHLIGAAYSTLVYLILSIVPCKINNAFLVNTLSDFNSIPILYSGIDLMVKFAPNGLKEVKIVEINPRFTGCIQALARVMQESKQRNVSFDDITKEKSIVSLTFYFNPTKVCSNLLKSKAARKLFAKKLMIYLQKNLGELDFMLISYQMDLISSRISYCYLIDSSISKNEVVENLHRQQELIFNFIP</sequence>
<comment type="caution">
    <text evidence="1">The sequence shown here is derived from an EMBL/GenBank/DDBJ whole genome shotgun (WGS) entry which is preliminary data.</text>
</comment>
<protein>
    <submittedName>
        <fullName evidence="1">Uncharacterized protein</fullName>
    </submittedName>
</protein>
<proteinExistence type="predicted"/>
<gene>
    <name evidence="1" type="ORF">I8752_28415</name>
</gene>
<dbReference type="RefSeq" id="WP_214435566.1">
    <property type="nucleotide sequence ID" value="NZ_CAWPUQ010000170.1"/>
</dbReference>
<dbReference type="EMBL" id="JAECZA010000241">
    <property type="protein sequence ID" value="MBH8576843.1"/>
    <property type="molecule type" value="Genomic_DNA"/>
</dbReference>
<keyword evidence="2" id="KW-1185">Reference proteome</keyword>
<dbReference type="Proteomes" id="UP000662314">
    <property type="component" value="Unassembled WGS sequence"/>
</dbReference>
<reference evidence="1 2" key="1">
    <citation type="journal article" date="2021" name="Int. J. Syst. Evol. Microbiol.">
        <title>Amazonocrinis nigriterrae gen. nov., sp. nov., Atlanticothrix silvestris gen. nov., sp. nov. and Dendronalium phyllosphericum gen. nov., sp. nov., nostocacean cyanobacteria from Brazilian environments.</title>
        <authorList>
            <person name="Alvarenga D.O."/>
            <person name="Andreote A.P.D."/>
            <person name="Branco L.H.Z."/>
            <person name="Delbaje E."/>
            <person name="Cruz R.B."/>
            <person name="Varani A.M."/>
            <person name="Fiore M.F."/>
        </authorList>
    </citation>
    <scope>NUCLEOTIDE SEQUENCE [LARGE SCALE GENOMIC DNA]</scope>
    <source>
        <strain evidence="1 2">CENA369</strain>
    </source>
</reference>